<protein>
    <submittedName>
        <fullName evidence="1">Uncharacterized protein</fullName>
    </submittedName>
</protein>
<gene>
    <name evidence="1" type="ordered locus">SRH_01920</name>
</gene>
<organism evidence="1 2">
    <name type="scientific">Mesomycoplasma hyorhinis (strain MCLD)</name>
    <name type="common">Mycoplasma hyorhinis</name>
    <dbReference type="NCBI Taxonomy" id="936139"/>
    <lineage>
        <taxon>Bacteria</taxon>
        <taxon>Bacillati</taxon>
        <taxon>Mycoplasmatota</taxon>
        <taxon>Mycoplasmoidales</taxon>
        <taxon>Metamycoplasmataceae</taxon>
        <taxon>Mesomycoplasma</taxon>
    </lineage>
</organism>
<evidence type="ECO:0000313" key="1">
    <source>
        <dbReference type="EMBL" id="AEC45943.1"/>
    </source>
</evidence>
<accession>A0ABM5M5L1</accession>
<sequence>MVFAVVSVFEFWSFPNNLARINSYSEPFSLSFLSKFAFFWAKIT</sequence>
<dbReference type="EMBL" id="CP002669">
    <property type="protein sequence ID" value="AEC45943.1"/>
    <property type="molecule type" value="Genomic_DNA"/>
</dbReference>
<name>A0ABM5M5L1_MESHM</name>
<keyword evidence="2" id="KW-1185">Reference proteome</keyword>
<dbReference type="Proteomes" id="UP000008738">
    <property type="component" value="Chromosome"/>
</dbReference>
<reference evidence="1 2" key="1">
    <citation type="journal article" date="2011" name="J. Bacteriol.">
        <title>Genome analysis of a Mycoplasma hyorhinis strain derived from a primary human melanoma cell line.</title>
        <authorList>
            <person name="Kornspan J.D."/>
            <person name="Lysnyansky I."/>
            <person name="Kahan T."/>
            <person name="Herrmann R."/>
            <person name="Rottem S."/>
            <person name="Nir-Paz R."/>
        </authorList>
    </citation>
    <scope>NUCLEOTIDE SEQUENCE [LARGE SCALE GENOMIC DNA]</scope>
    <source>
        <strain evidence="1 2">MCLD</strain>
    </source>
</reference>
<evidence type="ECO:0000313" key="2">
    <source>
        <dbReference type="Proteomes" id="UP000008738"/>
    </source>
</evidence>
<proteinExistence type="predicted"/>